<evidence type="ECO:0000313" key="2">
    <source>
        <dbReference type="Proteomes" id="UP001310248"/>
    </source>
</evidence>
<sequence>MNQQSTIDWFKLKAQFGNEHLLKVWLADVVDGGEQEAQLIRQAIADGEINSGLLQQLQGVAALVCSPALSTWVKRLKHSEQPQADLEQCLACYLEVVSEISHYLKQQ</sequence>
<keyword evidence="2" id="KW-1185">Reference proteome</keyword>
<gene>
    <name evidence="1" type="ORF">SNR37_000361</name>
</gene>
<dbReference type="EMBL" id="JAYDYW010000011">
    <property type="protein sequence ID" value="MEE1675039.1"/>
    <property type="molecule type" value="Genomic_DNA"/>
</dbReference>
<evidence type="ECO:0000313" key="1">
    <source>
        <dbReference type="EMBL" id="MEE1675039.1"/>
    </source>
</evidence>
<organism evidence="1 2">
    <name type="scientific">Agarivorans aestuarii</name>
    <dbReference type="NCBI Taxonomy" id="1563703"/>
    <lineage>
        <taxon>Bacteria</taxon>
        <taxon>Pseudomonadati</taxon>
        <taxon>Pseudomonadota</taxon>
        <taxon>Gammaproteobacteria</taxon>
        <taxon>Alteromonadales</taxon>
        <taxon>Alteromonadaceae</taxon>
        <taxon>Agarivorans</taxon>
    </lineage>
</organism>
<name>A0ABU7G792_9ALTE</name>
<protein>
    <submittedName>
        <fullName evidence="1">Uncharacterized protein</fullName>
    </submittedName>
</protein>
<accession>A0ABU7G792</accession>
<dbReference type="RefSeq" id="WP_329776035.1">
    <property type="nucleotide sequence ID" value="NZ_JAYDYW010000011.1"/>
</dbReference>
<dbReference type="Proteomes" id="UP001310248">
    <property type="component" value="Unassembled WGS sequence"/>
</dbReference>
<reference evidence="2" key="1">
    <citation type="submission" date="2023-07" db="EMBL/GenBank/DDBJ databases">
        <title>Draft genome sequence of Agarivorans aestuarii strain ZMCS4, a CAZymes producing bacteria isolated from the marine brown algae Clodostephus spongiosus.</title>
        <authorList>
            <person name="Lorente B."/>
            <person name="Cabral C."/>
            <person name="Frias J."/>
            <person name="Faria J."/>
            <person name="Toubarro D."/>
        </authorList>
    </citation>
    <scope>NUCLEOTIDE SEQUENCE [LARGE SCALE GENOMIC DNA]</scope>
    <source>
        <strain evidence="2">ZMCS4</strain>
    </source>
</reference>
<comment type="caution">
    <text evidence="1">The sequence shown here is derived from an EMBL/GenBank/DDBJ whole genome shotgun (WGS) entry which is preliminary data.</text>
</comment>
<proteinExistence type="predicted"/>